<dbReference type="Proteomes" id="UP001363035">
    <property type="component" value="Unassembled WGS sequence"/>
</dbReference>
<dbReference type="InterPro" id="IPR036653">
    <property type="entry name" value="CinA-like_C"/>
</dbReference>
<dbReference type="NCBIfam" id="TIGR00199">
    <property type="entry name" value="PncC_domain"/>
    <property type="match status" value="1"/>
</dbReference>
<protein>
    <submittedName>
        <fullName evidence="2">CinA family protein</fullName>
    </submittedName>
</protein>
<accession>A0ABU8I3E2</accession>
<keyword evidence="3" id="KW-1185">Reference proteome</keyword>
<dbReference type="RefSeq" id="WP_099367930.1">
    <property type="nucleotide sequence ID" value="NZ_JAYLLN010000007.1"/>
</dbReference>
<dbReference type="Pfam" id="PF02464">
    <property type="entry name" value="CinA"/>
    <property type="match status" value="1"/>
</dbReference>
<evidence type="ECO:0000313" key="3">
    <source>
        <dbReference type="Proteomes" id="UP001363035"/>
    </source>
</evidence>
<dbReference type="InterPro" id="IPR008136">
    <property type="entry name" value="CinA_C"/>
</dbReference>
<reference evidence="2 3" key="1">
    <citation type="submission" date="2024-01" db="EMBL/GenBank/DDBJ databases">
        <title>Sphingobacterium tenebrionis sp. nov., a novel endophyte isolated from tenebrio molitor intestines.</title>
        <authorList>
            <person name="Zhang C."/>
        </authorList>
    </citation>
    <scope>NUCLEOTIDE SEQUENCE [LARGE SCALE GENOMIC DNA]</scope>
    <source>
        <strain evidence="2 3">PU5-4</strain>
    </source>
</reference>
<name>A0ABU8I3E2_9SPHI</name>
<organism evidence="2 3">
    <name type="scientific">Sphingobacterium tenebrionis</name>
    <dbReference type="NCBI Taxonomy" id="3111775"/>
    <lineage>
        <taxon>Bacteria</taxon>
        <taxon>Pseudomonadati</taxon>
        <taxon>Bacteroidota</taxon>
        <taxon>Sphingobacteriia</taxon>
        <taxon>Sphingobacteriales</taxon>
        <taxon>Sphingobacteriaceae</taxon>
        <taxon>Sphingobacterium</taxon>
    </lineage>
</organism>
<comment type="caution">
    <text evidence="2">The sequence shown here is derived from an EMBL/GenBank/DDBJ whole genome shotgun (WGS) entry which is preliminary data.</text>
</comment>
<proteinExistence type="predicted"/>
<gene>
    <name evidence="2" type="ORF">VJ786_04925</name>
</gene>
<evidence type="ECO:0000313" key="2">
    <source>
        <dbReference type="EMBL" id="MEI5984241.1"/>
    </source>
</evidence>
<feature type="domain" description="CinA C-terminal" evidence="1">
    <location>
        <begin position="10"/>
        <end position="160"/>
    </location>
</feature>
<sequence>MFKIDHGKLNTIAEELQARKLKLALTESMTGGFMSSVWSLQTEAGDYLMGNLVCFNIAVKVDVLGVPQELIDQFTAESMEVTEAMLVGLKKLFKADVYCAITGLAYQGKEKHPTAEPGDVFLAVSFENKLLQRKLKFHARNAGDIYIQSFNAGMEMIGELLGLNSDPTTCNRDSGS</sequence>
<dbReference type="EMBL" id="JAYLLN010000007">
    <property type="protein sequence ID" value="MEI5984241.1"/>
    <property type="molecule type" value="Genomic_DNA"/>
</dbReference>
<dbReference type="Gene3D" id="3.90.950.20">
    <property type="entry name" value="CinA-like"/>
    <property type="match status" value="1"/>
</dbReference>
<dbReference type="SUPFAM" id="SSF142433">
    <property type="entry name" value="CinA-like"/>
    <property type="match status" value="1"/>
</dbReference>
<evidence type="ECO:0000259" key="1">
    <source>
        <dbReference type="Pfam" id="PF02464"/>
    </source>
</evidence>